<dbReference type="RefSeq" id="WP_353304576.1">
    <property type="nucleotide sequence ID" value="NZ_BAABWN010000022.1"/>
</dbReference>
<comment type="caution">
    <text evidence="3">The sequence shown here is derived from an EMBL/GenBank/DDBJ whole genome shotgun (WGS) entry which is preliminary data.</text>
</comment>
<keyword evidence="1" id="KW-0808">Transferase</keyword>
<protein>
    <submittedName>
        <fullName evidence="3">Class I SAM-dependent methyltransferase</fullName>
    </submittedName>
</protein>
<dbReference type="InterPro" id="IPR041698">
    <property type="entry name" value="Methyltransf_25"/>
</dbReference>
<dbReference type="EMBL" id="BAABWN010000022">
    <property type="protein sequence ID" value="GAA6170275.1"/>
    <property type="molecule type" value="Genomic_DNA"/>
</dbReference>
<dbReference type="Pfam" id="PF13649">
    <property type="entry name" value="Methyltransf_25"/>
    <property type="match status" value="1"/>
</dbReference>
<dbReference type="GO" id="GO:0008168">
    <property type="term" value="F:methyltransferase activity"/>
    <property type="evidence" value="ECO:0007669"/>
    <property type="project" value="UniProtKB-KW"/>
</dbReference>
<dbReference type="Proteomes" id="UP001465153">
    <property type="component" value="Unassembled WGS sequence"/>
</dbReference>
<evidence type="ECO:0000313" key="4">
    <source>
        <dbReference type="Proteomes" id="UP001465153"/>
    </source>
</evidence>
<keyword evidence="3" id="KW-0489">Methyltransferase</keyword>
<sequence>MQKETVKENFDNMASSYDAQWEQLSAINDSLHLLLGGLFTELKDDANILCVGAGTGAEIIYLAQRFPGWRFTAVEPSTGMIKVCKERLSALGLEDRCSFHSDYLETLPISDPFDAATSLLVSQFILEQDERINFFSAIADRLKPGGILASTDLSADLNASSYQSLLQIWLMMMKHGGVSPQALEGMKNAYGTSVSVMSANELSKLIQAAGFDEPTRFYQVGLINGWYCRKGFKKI</sequence>
<dbReference type="CDD" id="cd02440">
    <property type="entry name" value="AdoMet_MTases"/>
    <property type="match status" value="1"/>
</dbReference>
<proteinExistence type="predicted"/>
<accession>A0ABQ0AF43</accession>
<dbReference type="GO" id="GO:0032259">
    <property type="term" value="P:methylation"/>
    <property type="evidence" value="ECO:0007669"/>
    <property type="project" value="UniProtKB-KW"/>
</dbReference>
<evidence type="ECO:0000313" key="3">
    <source>
        <dbReference type="EMBL" id="GAA6170275.1"/>
    </source>
</evidence>
<gene>
    <name evidence="3" type="ORF">NBRC116591_40890</name>
</gene>
<dbReference type="Gene3D" id="3.40.50.150">
    <property type="entry name" value="Vaccinia Virus protein VP39"/>
    <property type="match status" value="1"/>
</dbReference>
<evidence type="ECO:0000256" key="1">
    <source>
        <dbReference type="ARBA" id="ARBA00022679"/>
    </source>
</evidence>
<feature type="domain" description="Methyltransferase" evidence="2">
    <location>
        <begin position="48"/>
        <end position="146"/>
    </location>
</feature>
<dbReference type="PANTHER" id="PTHR43861">
    <property type="entry name" value="TRANS-ACONITATE 2-METHYLTRANSFERASE-RELATED"/>
    <property type="match status" value="1"/>
</dbReference>
<dbReference type="PANTHER" id="PTHR43861:SF3">
    <property type="entry name" value="PUTATIVE (AFU_ORTHOLOGUE AFUA_2G14390)-RELATED"/>
    <property type="match status" value="1"/>
</dbReference>
<reference evidence="3 4" key="1">
    <citation type="submission" date="2024-04" db="EMBL/GenBank/DDBJ databases">
        <title>Draft genome sequence of Sessilibacter corallicola NBRC 116591.</title>
        <authorList>
            <person name="Miyakawa T."/>
            <person name="Kusuya Y."/>
            <person name="Miura T."/>
        </authorList>
    </citation>
    <scope>NUCLEOTIDE SEQUENCE [LARGE SCALE GENOMIC DNA]</scope>
    <source>
        <strain evidence="3 4">KU-00831-HH</strain>
    </source>
</reference>
<evidence type="ECO:0000259" key="2">
    <source>
        <dbReference type="Pfam" id="PF13649"/>
    </source>
</evidence>
<name>A0ABQ0AF43_9GAMM</name>
<organism evidence="3 4">
    <name type="scientific">Sessilibacter corallicola</name>
    <dbReference type="NCBI Taxonomy" id="2904075"/>
    <lineage>
        <taxon>Bacteria</taxon>
        <taxon>Pseudomonadati</taxon>
        <taxon>Pseudomonadota</taxon>
        <taxon>Gammaproteobacteria</taxon>
        <taxon>Cellvibrionales</taxon>
        <taxon>Cellvibrionaceae</taxon>
        <taxon>Sessilibacter</taxon>
    </lineage>
</organism>
<keyword evidence="4" id="KW-1185">Reference proteome</keyword>
<dbReference type="InterPro" id="IPR029063">
    <property type="entry name" value="SAM-dependent_MTases_sf"/>
</dbReference>
<dbReference type="SUPFAM" id="SSF53335">
    <property type="entry name" value="S-adenosyl-L-methionine-dependent methyltransferases"/>
    <property type="match status" value="1"/>
</dbReference>